<sequence>MSRRHAWTLRARQLYDELVDTPLGQLFVALREVQLRDRALTLAGQAFIALVPLLIVVASWIGSTGGTEVASWLIARFELSGESADAARTLFSRPPSPSGGTTLLGLLILLISVNSFGRALQRTFEAAWRLPHRGSRRALRGALGTGTLIASIAIVAFVTGVSSDLPGGPLLAVPLQLLVAIPCWWVLTRLLLNLRVSWWDCLPGAVLGAVTQVLTGWAGSIYVPMLIERDAARYGVFGVAVALVSWLVVIAFVAVASAVTGAWASRMLVELRADRPAWPR</sequence>
<feature type="transmembrane region" description="Helical" evidence="6">
    <location>
        <begin position="138"/>
        <end position="158"/>
    </location>
</feature>
<keyword evidence="4 6" id="KW-1133">Transmembrane helix</keyword>
<keyword evidence="5 6" id="KW-0472">Membrane</keyword>
<evidence type="ECO:0000256" key="4">
    <source>
        <dbReference type="ARBA" id="ARBA00022989"/>
    </source>
</evidence>
<name>A0ABW4TU83_9ACTN</name>
<keyword evidence="3 6" id="KW-0812">Transmembrane</keyword>
<dbReference type="PANTHER" id="PTHR30213">
    <property type="entry name" value="INNER MEMBRANE PROTEIN YHJD"/>
    <property type="match status" value="1"/>
</dbReference>
<dbReference type="Pfam" id="PF03631">
    <property type="entry name" value="Virul_fac_BrkB"/>
    <property type="match status" value="1"/>
</dbReference>
<feature type="transmembrane region" description="Helical" evidence="6">
    <location>
        <begin position="39"/>
        <end position="61"/>
    </location>
</feature>
<accession>A0ABW4TU83</accession>
<evidence type="ECO:0000256" key="5">
    <source>
        <dbReference type="ARBA" id="ARBA00023136"/>
    </source>
</evidence>
<feature type="transmembrane region" description="Helical" evidence="6">
    <location>
        <begin position="98"/>
        <end position="117"/>
    </location>
</feature>
<keyword evidence="2" id="KW-1003">Cell membrane</keyword>
<dbReference type="RefSeq" id="WP_343921206.1">
    <property type="nucleotide sequence ID" value="NZ_BAAAJT010000003.1"/>
</dbReference>
<feature type="transmembrane region" description="Helical" evidence="6">
    <location>
        <begin position="239"/>
        <end position="265"/>
    </location>
</feature>
<evidence type="ECO:0000256" key="1">
    <source>
        <dbReference type="ARBA" id="ARBA00004651"/>
    </source>
</evidence>
<reference evidence="8" key="1">
    <citation type="journal article" date="2019" name="Int. J. Syst. Evol. Microbiol.">
        <title>The Global Catalogue of Microorganisms (GCM) 10K type strain sequencing project: providing services to taxonomists for standard genome sequencing and annotation.</title>
        <authorList>
            <consortium name="The Broad Institute Genomics Platform"/>
            <consortium name="The Broad Institute Genome Sequencing Center for Infectious Disease"/>
            <person name="Wu L."/>
            <person name="Ma J."/>
        </authorList>
    </citation>
    <scope>NUCLEOTIDE SEQUENCE [LARGE SCALE GENOMIC DNA]</scope>
    <source>
        <strain evidence="8">CGMCC 1.12477</strain>
    </source>
</reference>
<proteinExistence type="predicted"/>
<protein>
    <submittedName>
        <fullName evidence="7">YhjD/YihY/BrkB family envelope integrity protein</fullName>
    </submittedName>
</protein>
<dbReference type="InterPro" id="IPR017039">
    <property type="entry name" value="Virul_fac_BrkB"/>
</dbReference>
<keyword evidence="8" id="KW-1185">Reference proteome</keyword>
<organism evidence="7 8">
    <name type="scientific">Nocardioides aestuarii</name>
    <dbReference type="NCBI Taxonomy" id="252231"/>
    <lineage>
        <taxon>Bacteria</taxon>
        <taxon>Bacillati</taxon>
        <taxon>Actinomycetota</taxon>
        <taxon>Actinomycetes</taxon>
        <taxon>Propionibacteriales</taxon>
        <taxon>Nocardioidaceae</taxon>
        <taxon>Nocardioides</taxon>
    </lineage>
</organism>
<comment type="subcellular location">
    <subcellularLocation>
        <location evidence="1">Cell membrane</location>
        <topology evidence="1">Multi-pass membrane protein</topology>
    </subcellularLocation>
</comment>
<feature type="transmembrane region" description="Helical" evidence="6">
    <location>
        <begin position="204"/>
        <end position="227"/>
    </location>
</feature>
<dbReference type="EMBL" id="JBHUGD010000004">
    <property type="protein sequence ID" value="MFD1949039.1"/>
    <property type="molecule type" value="Genomic_DNA"/>
</dbReference>
<dbReference type="PANTHER" id="PTHR30213:SF1">
    <property type="entry name" value="INNER MEMBRANE PROTEIN YHJD"/>
    <property type="match status" value="1"/>
</dbReference>
<evidence type="ECO:0000313" key="7">
    <source>
        <dbReference type="EMBL" id="MFD1949039.1"/>
    </source>
</evidence>
<evidence type="ECO:0000256" key="2">
    <source>
        <dbReference type="ARBA" id="ARBA00022475"/>
    </source>
</evidence>
<evidence type="ECO:0000256" key="3">
    <source>
        <dbReference type="ARBA" id="ARBA00022692"/>
    </source>
</evidence>
<evidence type="ECO:0000313" key="8">
    <source>
        <dbReference type="Proteomes" id="UP001597351"/>
    </source>
</evidence>
<feature type="transmembrane region" description="Helical" evidence="6">
    <location>
        <begin position="170"/>
        <end position="192"/>
    </location>
</feature>
<comment type="caution">
    <text evidence="7">The sequence shown here is derived from an EMBL/GenBank/DDBJ whole genome shotgun (WGS) entry which is preliminary data.</text>
</comment>
<evidence type="ECO:0000256" key="6">
    <source>
        <dbReference type="SAM" id="Phobius"/>
    </source>
</evidence>
<gene>
    <name evidence="7" type="ORF">ACFSDE_19705</name>
</gene>
<dbReference type="Proteomes" id="UP001597351">
    <property type="component" value="Unassembled WGS sequence"/>
</dbReference>